<dbReference type="PANTHER" id="PTHR11820">
    <property type="entry name" value="ACYLPYRUVASE"/>
    <property type="match status" value="1"/>
</dbReference>
<proteinExistence type="predicted"/>
<reference evidence="4" key="1">
    <citation type="journal article" date="2019" name="Int. J. Syst. Evol. Microbiol.">
        <title>The Global Catalogue of Microorganisms (GCM) 10K type strain sequencing project: providing services to taxonomists for standard genome sequencing and annotation.</title>
        <authorList>
            <consortium name="The Broad Institute Genomics Platform"/>
            <consortium name="The Broad Institute Genome Sequencing Center for Infectious Disease"/>
            <person name="Wu L."/>
            <person name="Ma J."/>
        </authorList>
    </citation>
    <scope>NUCLEOTIDE SEQUENCE [LARGE SCALE GENOMIC DNA]</scope>
    <source>
        <strain evidence="4">JCM 16702</strain>
    </source>
</reference>
<dbReference type="InterPro" id="IPR036663">
    <property type="entry name" value="Fumarylacetoacetase_C_sf"/>
</dbReference>
<name>A0ABP7WF01_9ACTN</name>
<dbReference type="Proteomes" id="UP001500683">
    <property type="component" value="Unassembled WGS sequence"/>
</dbReference>
<evidence type="ECO:0000259" key="2">
    <source>
        <dbReference type="Pfam" id="PF01557"/>
    </source>
</evidence>
<keyword evidence="4" id="KW-1185">Reference proteome</keyword>
<dbReference type="Pfam" id="PF01557">
    <property type="entry name" value="FAA_hydrolase"/>
    <property type="match status" value="1"/>
</dbReference>
<dbReference type="GO" id="GO:0016787">
    <property type="term" value="F:hydrolase activity"/>
    <property type="evidence" value="ECO:0007669"/>
    <property type="project" value="UniProtKB-KW"/>
</dbReference>
<evidence type="ECO:0000256" key="1">
    <source>
        <dbReference type="ARBA" id="ARBA00022723"/>
    </source>
</evidence>
<dbReference type="InterPro" id="IPR011234">
    <property type="entry name" value="Fumarylacetoacetase-like_C"/>
</dbReference>
<dbReference type="Gene3D" id="3.90.850.10">
    <property type="entry name" value="Fumarylacetoacetase-like, C-terminal domain"/>
    <property type="match status" value="1"/>
</dbReference>
<keyword evidence="3" id="KW-0378">Hydrolase</keyword>
<organism evidence="3 4">
    <name type="scientific">Actinomadura miaoliensis</name>
    <dbReference type="NCBI Taxonomy" id="430685"/>
    <lineage>
        <taxon>Bacteria</taxon>
        <taxon>Bacillati</taxon>
        <taxon>Actinomycetota</taxon>
        <taxon>Actinomycetes</taxon>
        <taxon>Streptosporangiales</taxon>
        <taxon>Thermomonosporaceae</taxon>
        <taxon>Actinomadura</taxon>
    </lineage>
</organism>
<evidence type="ECO:0000313" key="3">
    <source>
        <dbReference type="EMBL" id="GAA4087144.1"/>
    </source>
</evidence>
<dbReference type="SUPFAM" id="SSF56529">
    <property type="entry name" value="FAH"/>
    <property type="match status" value="1"/>
</dbReference>
<dbReference type="RefSeq" id="WP_344952942.1">
    <property type="nucleotide sequence ID" value="NZ_BAAAZG010000040.1"/>
</dbReference>
<gene>
    <name evidence="3" type="ORF">GCM10022214_54210</name>
</gene>
<protein>
    <submittedName>
        <fullName evidence="3">Fumarylacetoacetate hydrolase family protein</fullName>
    </submittedName>
</protein>
<dbReference type="EMBL" id="BAAAZG010000040">
    <property type="protein sequence ID" value="GAA4087144.1"/>
    <property type="molecule type" value="Genomic_DNA"/>
</dbReference>
<sequence>MHVVMTAAGLGRVEDGAVAVLDTPYPDAGTLIEQTGSLESLAAARVVRRVPLTEDEVLPPLPRPRALWGVGLNYRCKAETTGRPLPDEPILYLAAPSSLGAPGSPVRVPSGRTAELDYEAEIAVVLGRPLYRAAASEAWDAVAAVTAANDLTARDVMRATAAPVLAKSFPGFTALGASLLGRDEIADSAAIGVRAWVNGEPRQDATSAAMIFPIPELLSRVSWYAALRPGDVVLTGTPAGTGQDLGAFLTPGDTVRVEVDGVLPLTNRISA</sequence>
<accession>A0ABP7WF01</accession>
<feature type="domain" description="Fumarylacetoacetase-like C-terminal" evidence="2">
    <location>
        <begin position="67"/>
        <end position="269"/>
    </location>
</feature>
<evidence type="ECO:0000313" key="4">
    <source>
        <dbReference type="Proteomes" id="UP001500683"/>
    </source>
</evidence>
<comment type="caution">
    <text evidence="3">The sequence shown here is derived from an EMBL/GenBank/DDBJ whole genome shotgun (WGS) entry which is preliminary data.</text>
</comment>
<keyword evidence="1" id="KW-0479">Metal-binding</keyword>